<dbReference type="Gene3D" id="3.10.310.70">
    <property type="match status" value="1"/>
</dbReference>
<accession>A0A316FD86</accession>
<dbReference type="RefSeq" id="WP_109764715.1">
    <property type="nucleotide sequence ID" value="NZ_QGGU01000012.1"/>
</dbReference>
<dbReference type="Gene3D" id="3.20.20.140">
    <property type="entry name" value="Metal-dependent hydrolases"/>
    <property type="match status" value="1"/>
</dbReference>
<dbReference type="CDD" id="cd01300">
    <property type="entry name" value="YtcJ_like"/>
    <property type="match status" value="1"/>
</dbReference>
<keyword evidence="3" id="KW-1185">Reference proteome</keyword>
<name>A0A316FD86_9GAMM</name>
<dbReference type="GO" id="GO:0016810">
    <property type="term" value="F:hydrolase activity, acting on carbon-nitrogen (but not peptide) bonds"/>
    <property type="evidence" value="ECO:0007669"/>
    <property type="project" value="InterPro"/>
</dbReference>
<protein>
    <recommendedName>
        <fullName evidence="1">Amidohydrolase 3 domain-containing protein</fullName>
    </recommendedName>
</protein>
<evidence type="ECO:0000259" key="1">
    <source>
        <dbReference type="Pfam" id="PF07969"/>
    </source>
</evidence>
<dbReference type="Proteomes" id="UP000245790">
    <property type="component" value="Unassembled WGS sequence"/>
</dbReference>
<dbReference type="PANTHER" id="PTHR22642">
    <property type="entry name" value="IMIDAZOLONEPROPIONASE"/>
    <property type="match status" value="1"/>
</dbReference>
<dbReference type="OrthoDB" id="9031471at2"/>
<feature type="domain" description="Amidohydrolase 3" evidence="1">
    <location>
        <begin position="125"/>
        <end position="599"/>
    </location>
</feature>
<dbReference type="AlphaFoldDB" id="A0A316FD86"/>
<proteinExistence type="predicted"/>
<gene>
    <name evidence="2" type="ORF">C8D97_11280</name>
</gene>
<evidence type="ECO:0000313" key="3">
    <source>
        <dbReference type="Proteomes" id="UP000245790"/>
    </source>
</evidence>
<dbReference type="Gene3D" id="2.30.40.10">
    <property type="entry name" value="Urease, subunit C, domain 1"/>
    <property type="match status" value="1"/>
</dbReference>
<evidence type="ECO:0000313" key="2">
    <source>
        <dbReference type="EMBL" id="PWK46844.1"/>
    </source>
</evidence>
<dbReference type="PANTHER" id="PTHR22642:SF2">
    <property type="entry name" value="PROTEIN LONG AFTER FAR-RED 3"/>
    <property type="match status" value="1"/>
</dbReference>
<dbReference type="EMBL" id="QGGU01000012">
    <property type="protein sequence ID" value="PWK46844.1"/>
    <property type="molecule type" value="Genomic_DNA"/>
</dbReference>
<dbReference type="Pfam" id="PF07969">
    <property type="entry name" value="Amidohydro_3"/>
    <property type="match status" value="1"/>
</dbReference>
<comment type="caution">
    <text evidence="2">The sequence shown here is derived from an EMBL/GenBank/DDBJ whole genome shotgun (WGS) entry which is preliminary data.</text>
</comment>
<sequence>MSPLHSFSSLVIYQLKAFFYRTKINGKRTGYNKISFKPFTIKHLSIKPLSIKPLSITLLLSLPLLAYSTTSNKQSPALTLYTNGIIWNTEQPSNPHKAFVVKGNRFVAVGDKSLAKRYQDKVQHTVDLKGRFVVPGFIDSHVHFLIGGYRLSQVKLRDAKTKREFIQRITAKSKQLKPGQWIIGGDWDHENWGGNLPHRDWLDKAVPDHPVWVTRLDGHMALANSKALELAGINNEVKDVKGGDIVRDKTGRITGIFKDNAMAYIANAIPEASAQQNQQALLDAMTYVNQQGVTSVVDMADFTSLNTVKQLHNNQQLSVRVYSHVPLNQWQALKQYIEQNGRGDQWHKVGGLKAFVDGSLGSHTAAFFQPYNDQPDDKGFLVIEPEKLLQQVQGADKNNLNLSIHAIGDKAIHTLLNVYEKVIKTNGEKDRRFRIEHAQHIAEKDFKRFAELNVIASMQPYHAIDDGRWAEKLIGNRINTTYAFNSLLKQDTTIAFGSDWFVAPPKPLMTIYAAVTRRTLDGKNPDGWVAKEKISVAEAINAHTIHAAYASFSEQDKGSIETGKLADFVVLSDNLNAIDPKTIKNVEVLKTFVDGIEVYSKY</sequence>
<dbReference type="SUPFAM" id="SSF51556">
    <property type="entry name" value="Metallo-dependent hydrolases"/>
    <property type="match status" value="1"/>
</dbReference>
<dbReference type="InterPro" id="IPR013108">
    <property type="entry name" value="Amidohydro_3"/>
</dbReference>
<dbReference type="SUPFAM" id="SSF51338">
    <property type="entry name" value="Composite domain of metallo-dependent hydrolases"/>
    <property type="match status" value="1"/>
</dbReference>
<dbReference type="InterPro" id="IPR011059">
    <property type="entry name" value="Metal-dep_hydrolase_composite"/>
</dbReference>
<reference evidence="2 3" key="1">
    <citation type="submission" date="2018-05" db="EMBL/GenBank/DDBJ databases">
        <title>Genomic Encyclopedia of Type Strains, Phase IV (KMG-IV): sequencing the most valuable type-strain genomes for metagenomic binning, comparative biology and taxonomic classification.</title>
        <authorList>
            <person name="Goeker M."/>
        </authorList>
    </citation>
    <scope>NUCLEOTIDE SEQUENCE [LARGE SCALE GENOMIC DNA]</scope>
    <source>
        <strain evidence="2 3">DSM 25350</strain>
    </source>
</reference>
<dbReference type="InterPro" id="IPR033932">
    <property type="entry name" value="YtcJ-like"/>
</dbReference>
<dbReference type="InterPro" id="IPR032466">
    <property type="entry name" value="Metal_Hydrolase"/>
</dbReference>
<organism evidence="2 3">
    <name type="scientific">Pleionea mediterranea</name>
    <dbReference type="NCBI Taxonomy" id="523701"/>
    <lineage>
        <taxon>Bacteria</taxon>
        <taxon>Pseudomonadati</taxon>
        <taxon>Pseudomonadota</taxon>
        <taxon>Gammaproteobacteria</taxon>
        <taxon>Oceanospirillales</taxon>
        <taxon>Pleioneaceae</taxon>
        <taxon>Pleionea</taxon>
    </lineage>
</organism>